<accession>R9GVN0</accession>
<gene>
    <name evidence="1" type="ORF">ADIARSV_3846</name>
</gene>
<reference evidence="1 2" key="1">
    <citation type="journal article" date="2013" name="Genome Announc.">
        <title>Draft Genome Sequence of Arcticibacter svalbardensis Strain MN12-7T, a Member of the Family Sphingobacteriaceae Isolated from an Arctic Soil Sample.</title>
        <authorList>
            <person name="Shivaji S."/>
            <person name="Ara S."/>
            <person name="Prasad S."/>
            <person name="Manasa B.P."/>
            <person name="Begum Z."/>
            <person name="Singh A."/>
            <person name="Kumar Pinnaka A."/>
        </authorList>
    </citation>
    <scope>NUCLEOTIDE SEQUENCE [LARGE SCALE GENOMIC DNA]</scope>
    <source>
        <strain evidence="1 2">MN12-7</strain>
    </source>
</reference>
<keyword evidence="2" id="KW-1185">Reference proteome</keyword>
<dbReference type="STRING" id="1150600.ADIARSV_3846"/>
<evidence type="ECO:0000313" key="1">
    <source>
        <dbReference type="EMBL" id="EOR92994.1"/>
    </source>
</evidence>
<dbReference type="RefSeq" id="WP_016197071.1">
    <property type="nucleotide sequence ID" value="NZ_AQPN01000137.1"/>
</dbReference>
<dbReference type="Proteomes" id="UP000014174">
    <property type="component" value="Unassembled WGS sequence"/>
</dbReference>
<comment type="caution">
    <text evidence="1">The sequence shown here is derived from an EMBL/GenBank/DDBJ whole genome shotgun (WGS) entry which is preliminary data.</text>
</comment>
<dbReference type="AlphaFoldDB" id="R9GVN0"/>
<name>R9GVN0_9SPHI</name>
<dbReference type="EMBL" id="AQPN01000137">
    <property type="protein sequence ID" value="EOR92994.1"/>
    <property type="molecule type" value="Genomic_DNA"/>
</dbReference>
<proteinExistence type="predicted"/>
<organism evidence="1 2">
    <name type="scientific">Arcticibacter svalbardensis MN12-7</name>
    <dbReference type="NCBI Taxonomy" id="1150600"/>
    <lineage>
        <taxon>Bacteria</taxon>
        <taxon>Pseudomonadati</taxon>
        <taxon>Bacteroidota</taxon>
        <taxon>Sphingobacteriia</taxon>
        <taxon>Sphingobacteriales</taxon>
        <taxon>Sphingobacteriaceae</taxon>
        <taxon>Arcticibacter</taxon>
    </lineage>
</organism>
<evidence type="ECO:0000313" key="2">
    <source>
        <dbReference type="Proteomes" id="UP000014174"/>
    </source>
</evidence>
<protein>
    <submittedName>
        <fullName evidence="1">Uncharacterized protein</fullName>
    </submittedName>
</protein>
<sequence>MQQKLQPLCRYNGAEAGYRAGHVWPDEPGQKSIAPMPVAAQAKNHLSADVYEKKKD</sequence>